<organism evidence="2 3">
    <name type="scientific">Albula glossodonta</name>
    <name type="common">roundjaw bonefish</name>
    <dbReference type="NCBI Taxonomy" id="121402"/>
    <lineage>
        <taxon>Eukaryota</taxon>
        <taxon>Metazoa</taxon>
        <taxon>Chordata</taxon>
        <taxon>Craniata</taxon>
        <taxon>Vertebrata</taxon>
        <taxon>Euteleostomi</taxon>
        <taxon>Actinopterygii</taxon>
        <taxon>Neopterygii</taxon>
        <taxon>Teleostei</taxon>
        <taxon>Albuliformes</taxon>
        <taxon>Albulidae</taxon>
        <taxon>Albula</taxon>
    </lineage>
</organism>
<evidence type="ECO:0000256" key="1">
    <source>
        <dbReference type="SAM" id="MobiDB-lite"/>
    </source>
</evidence>
<sequence>MFFQSHSSPYMSSSSHNPTPLLPLPSLDCNITPLPGLKRRDSIRDISRKLRATGVDGNRSMIQDINQWGMEEGEEETLELSDV</sequence>
<gene>
    <name evidence="2" type="ORF">JZ751_015112</name>
</gene>
<keyword evidence="3" id="KW-1185">Reference proteome</keyword>
<feature type="compositionally biased region" description="Low complexity" evidence="1">
    <location>
        <begin position="1"/>
        <end position="15"/>
    </location>
</feature>
<reference evidence="2" key="1">
    <citation type="thesis" date="2021" institute="BYU ScholarsArchive" country="Provo, UT, USA">
        <title>Applications of and Algorithms for Genome Assembly and Genomic Analyses with an Emphasis on Marine Teleosts.</title>
        <authorList>
            <person name="Pickett B.D."/>
        </authorList>
    </citation>
    <scope>NUCLEOTIDE SEQUENCE</scope>
    <source>
        <strain evidence="2">HI-2016</strain>
    </source>
</reference>
<evidence type="ECO:0000313" key="3">
    <source>
        <dbReference type="Proteomes" id="UP000824540"/>
    </source>
</evidence>
<protein>
    <submittedName>
        <fullName evidence="2">Uncharacterized protein</fullName>
    </submittedName>
</protein>
<comment type="caution">
    <text evidence="2">The sequence shown here is derived from an EMBL/GenBank/DDBJ whole genome shotgun (WGS) entry which is preliminary data.</text>
</comment>
<feature type="region of interest" description="Disordered" evidence="1">
    <location>
        <begin position="1"/>
        <end position="22"/>
    </location>
</feature>
<proteinExistence type="predicted"/>
<dbReference type="EMBL" id="JAFBMS010000025">
    <property type="protein sequence ID" value="KAG9342896.1"/>
    <property type="molecule type" value="Genomic_DNA"/>
</dbReference>
<evidence type="ECO:0000313" key="2">
    <source>
        <dbReference type="EMBL" id="KAG9342896.1"/>
    </source>
</evidence>
<dbReference type="Proteomes" id="UP000824540">
    <property type="component" value="Unassembled WGS sequence"/>
</dbReference>
<name>A0A8T2NTN6_9TELE</name>
<dbReference type="AlphaFoldDB" id="A0A8T2NTN6"/>
<accession>A0A8T2NTN6</accession>